<dbReference type="Pfam" id="PF08447">
    <property type="entry name" value="PAS_3"/>
    <property type="match status" value="1"/>
</dbReference>
<dbReference type="Gene3D" id="3.30.70.270">
    <property type="match status" value="1"/>
</dbReference>
<dbReference type="Pfam" id="PF03924">
    <property type="entry name" value="CHASE"/>
    <property type="match status" value="1"/>
</dbReference>
<evidence type="ECO:0000259" key="6">
    <source>
        <dbReference type="PROSITE" id="PS50112"/>
    </source>
</evidence>
<evidence type="ECO:0000256" key="4">
    <source>
        <dbReference type="ARBA" id="ARBA00023136"/>
    </source>
</evidence>
<dbReference type="InterPro" id="IPR035965">
    <property type="entry name" value="PAS-like_dom_sf"/>
</dbReference>
<dbReference type="SMART" id="SM00052">
    <property type="entry name" value="EAL"/>
    <property type="match status" value="1"/>
</dbReference>
<feature type="domain" description="PAS" evidence="6">
    <location>
        <begin position="309"/>
        <end position="381"/>
    </location>
</feature>
<dbReference type="InterPro" id="IPR043128">
    <property type="entry name" value="Rev_trsase/Diguanyl_cyclase"/>
</dbReference>
<dbReference type="GO" id="GO:0016020">
    <property type="term" value="C:membrane"/>
    <property type="evidence" value="ECO:0007669"/>
    <property type="project" value="UniProtKB-SubCell"/>
</dbReference>
<dbReference type="CDD" id="cd01948">
    <property type="entry name" value="EAL"/>
    <property type="match status" value="1"/>
</dbReference>
<evidence type="ECO:0000313" key="10">
    <source>
        <dbReference type="EMBL" id="VAW10392.1"/>
    </source>
</evidence>
<keyword evidence="3 5" id="KW-1133">Transmembrane helix</keyword>
<dbReference type="InterPro" id="IPR029787">
    <property type="entry name" value="Nucleotide_cyclase"/>
</dbReference>
<reference evidence="10" key="1">
    <citation type="submission" date="2018-06" db="EMBL/GenBank/DDBJ databases">
        <authorList>
            <person name="Zhirakovskaya E."/>
        </authorList>
    </citation>
    <scope>NUCLEOTIDE SEQUENCE</scope>
</reference>
<dbReference type="SUPFAM" id="SSF141868">
    <property type="entry name" value="EAL domain-like"/>
    <property type="match status" value="1"/>
</dbReference>
<dbReference type="SMART" id="SM00267">
    <property type="entry name" value="GGDEF"/>
    <property type="match status" value="1"/>
</dbReference>
<feature type="transmembrane region" description="Helical" evidence="5">
    <location>
        <begin position="264"/>
        <end position="284"/>
    </location>
</feature>
<dbReference type="PROSITE" id="PS50887">
    <property type="entry name" value="GGDEF"/>
    <property type="match status" value="1"/>
</dbReference>
<evidence type="ECO:0000256" key="2">
    <source>
        <dbReference type="ARBA" id="ARBA00022692"/>
    </source>
</evidence>
<dbReference type="EMBL" id="UOEM01000012">
    <property type="protein sequence ID" value="VAW10392.1"/>
    <property type="molecule type" value="Genomic_DNA"/>
</dbReference>
<feature type="domain" description="EAL" evidence="8">
    <location>
        <begin position="626"/>
        <end position="877"/>
    </location>
</feature>
<evidence type="ECO:0000256" key="5">
    <source>
        <dbReference type="SAM" id="Phobius"/>
    </source>
</evidence>
<dbReference type="InterPro" id="IPR006189">
    <property type="entry name" value="CHASE_dom"/>
</dbReference>
<dbReference type="NCBIfam" id="TIGR00254">
    <property type="entry name" value="GGDEF"/>
    <property type="match status" value="1"/>
</dbReference>
<organism evidence="10">
    <name type="scientific">hydrothermal vent metagenome</name>
    <dbReference type="NCBI Taxonomy" id="652676"/>
    <lineage>
        <taxon>unclassified sequences</taxon>
        <taxon>metagenomes</taxon>
        <taxon>ecological metagenomes</taxon>
    </lineage>
</organism>
<evidence type="ECO:0000259" key="8">
    <source>
        <dbReference type="PROSITE" id="PS50883"/>
    </source>
</evidence>
<dbReference type="Gene3D" id="3.30.450.350">
    <property type="entry name" value="CHASE domain"/>
    <property type="match status" value="1"/>
</dbReference>
<sequence length="882" mass="97346">MPLSRLDTGKNSRPVFNPYLLSIALAVIVIVLVGGFVENQNRFSHEQDIREKTGKILDRISADLEGNINANILSVQGMVNSIASEPDISQERFSAIAAGVMANNSQLHHIAAAPDLVTTLIHPIKGNEKSIGGDISENTQQREDALRARKNRKLFLASPVELKQGGQGLIARFPVFLNPGTSEERFWGLISAVIDMNRLYIDSGLVSADLSIEISIAGKDGERFFGAAGVTENNPVVADVHLPGGSWKIAAVPRGGWNTTPTNIWLIRILVVTFGTFFILPIVISNQLSAERRSQSVELRQSQGQLEVVTQRLKLALEASQIGVWEMNMTTGELIWDNRMKELYGLTPEDNELKFEDWRKALHPDDLNRAVEEFHIAVAENGKYQSEFRVLPDEGAIRNIRAMGAAFRAEGGQYIVGVNWDVSSDVEMQEHLSVAKSSAEARNSDLEQARAQMEHNSLHDSLTGLPNRRYLDRVLMAGCTEYRHPQALLHIDLDRFKQINDTLGHAAGDAMLAHAADILKANIRKGDFLARTGGDEFVIVPNGTVEVAELENLATRILAQMRRPVPYEGHECRFGASVGIAHAGRCDKARKRLLINADIALYRAKDSGRNRFEVFTDALEAEVVRNKCMADDILSGLDRNEFLPFFQPQFDARTLDIVGVEALARWEHPTEGLLSPDAFLGIAGELNVVPIIDRLILEQALWQATRWKANGLDIPKVSVNVSAGRLHDKGLIESLDGLAIAPGTLSFELLESIFLDDTDKTVATNIERLKTLGIDIEIDDFGTGYASIVSLLQLNPRRLKIDRCLVMPIVESKKQRQLVASIIDIGHSLGIEVTAEGVETMEHARILKTLGCNTLQGYAFAAPLSAAEFMAFVGENRWRKVG</sequence>
<dbReference type="CDD" id="cd01949">
    <property type="entry name" value="GGDEF"/>
    <property type="match status" value="1"/>
</dbReference>
<dbReference type="PROSITE" id="PS50112">
    <property type="entry name" value="PAS"/>
    <property type="match status" value="1"/>
</dbReference>
<keyword evidence="2 5" id="KW-0812">Transmembrane</keyword>
<accession>A0A3B0T7H6</accession>
<feature type="domain" description="CHASE" evidence="7">
    <location>
        <begin position="114"/>
        <end position="200"/>
    </location>
</feature>
<dbReference type="Gene3D" id="3.30.450.20">
    <property type="entry name" value="PAS domain"/>
    <property type="match status" value="1"/>
</dbReference>
<dbReference type="GO" id="GO:0007165">
    <property type="term" value="P:signal transduction"/>
    <property type="evidence" value="ECO:0007669"/>
    <property type="project" value="UniProtKB-ARBA"/>
</dbReference>
<dbReference type="InterPro" id="IPR052155">
    <property type="entry name" value="Biofilm_reg_signaling"/>
</dbReference>
<dbReference type="SMART" id="SM01079">
    <property type="entry name" value="CHASE"/>
    <property type="match status" value="1"/>
</dbReference>
<dbReference type="Pfam" id="PF00990">
    <property type="entry name" value="GGDEF"/>
    <property type="match status" value="1"/>
</dbReference>
<name>A0A3B0T7H6_9ZZZZ</name>
<gene>
    <name evidence="10" type="ORF">MNBD_ALPHA09-2261</name>
</gene>
<dbReference type="Pfam" id="PF00563">
    <property type="entry name" value="EAL"/>
    <property type="match status" value="1"/>
</dbReference>
<proteinExistence type="predicted"/>
<dbReference type="InterPro" id="IPR013655">
    <property type="entry name" value="PAS_fold_3"/>
</dbReference>
<dbReference type="InterPro" id="IPR001633">
    <property type="entry name" value="EAL_dom"/>
</dbReference>
<evidence type="ECO:0000259" key="7">
    <source>
        <dbReference type="PROSITE" id="PS50839"/>
    </source>
</evidence>
<dbReference type="PROSITE" id="PS50839">
    <property type="entry name" value="CHASE"/>
    <property type="match status" value="1"/>
</dbReference>
<dbReference type="InterPro" id="IPR035919">
    <property type="entry name" value="EAL_sf"/>
</dbReference>
<dbReference type="PROSITE" id="PS50883">
    <property type="entry name" value="EAL"/>
    <property type="match status" value="1"/>
</dbReference>
<dbReference type="Gene3D" id="3.20.20.450">
    <property type="entry name" value="EAL domain"/>
    <property type="match status" value="1"/>
</dbReference>
<dbReference type="GO" id="GO:0003824">
    <property type="term" value="F:catalytic activity"/>
    <property type="evidence" value="ECO:0007669"/>
    <property type="project" value="UniProtKB-ARBA"/>
</dbReference>
<dbReference type="PANTHER" id="PTHR44757">
    <property type="entry name" value="DIGUANYLATE CYCLASE DGCP"/>
    <property type="match status" value="1"/>
</dbReference>
<dbReference type="InterPro" id="IPR042240">
    <property type="entry name" value="CHASE_sf"/>
</dbReference>
<dbReference type="InterPro" id="IPR000160">
    <property type="entry name" value="GGDEF_dom"/>
</dbReference>
<comment type="subcellular location">
    <subcellularLocation>
        <location evidence="1">Membrane</location>
    </subcellularLocation>
</comment>
<evidence type="ECO:0000256" key="1">
    <source>
        <dbReference type="ARBA" id="ARBA00004370"/>
    </source>
</evidence>
<evidence type="ECO:0000259" key="9">
    <source>
        <dbReference type="PROSITE" id="PS50887"/>
    </source>
</evidence>
<evidence type="ECO:0000256" key="3">
    <source>
        <dbReference type="ARBA" id="ARBA00022989"/>
    </source>
</evidence>
<protein>
    <submittedName>
        <fullName evidence="10">Diguanylate cyclase/phosphodiesterase (GGDEF &amp; EAL domains) with PAS/PAC sensor(S)</fullName>
    </submittedName>
</protein>
<feature type="domain" description="GGDEF" evidence="9">
    <location>
        <begin position="484"/>
        <end position="617"/>
    </location>
</feature>
<keyword evidence="4 5" id="KW-0472">Membrane</keyword>
<dbReference type="AlphaFoldDB" id="A0A3B0T7H6"/>
<dbReference type="PANTHER" id="PTHR44757:SF2">
    <property type="entry name" value="BIOFILM ARCHITECTURE MAINTENANCE PROTEIN MBAA"/>
    <property type="match status" value="1"/>
</dbReference>
<dbReference type="SUPFAM" id="SSF55785">
    <property type="entry name" value="PYP-like sensor domain (PAS domain)"/>
    <property type="match status" value="1"/>
</dbReference>
<dbReference type="SUPFAM" id="SSF55073">
    <property type="entry name" value="Nucleotide cyclase"/>
    <property type="match status" value="1"/>
</dbReference>
<dbReference type="InterPro" id="IPR000014">
    <property type="entry name" value="PAS"/>
</dbReference>
<feature type="transmembrane region" description="Helical" evidence="5">
    <location>
        <begin position="20"/>
        <end position="37"/>
    </location>
</feature>